<dbReference type="OMA" id="WIWQLIT"/>
<dbReference type="AlphaFoldDB" id="A0A8S1RRY3"/>
<feature type="transmembrane region" description="Helical" evidence="2">
    <location>
        <begin position="21"/>
        <end position="38"/>
    </location>
</feature>
<dbReference type="Proteomes" id="UP000683925">
    <property type="component" value="Unassembled WGS sequence"/>
</dbReference>
<reference evidence="3" key="1">
    <citation type="submission" date="2021-01" db="EMBL/GenBank/DDBJ databases">
        <authorList>
            <consortium name="Genoscope - CEA"/>
            <person name="William W."/>
        </authorList>
    </citation>
    <scope>NUCLEOTIDE SEQUENCE</scope>
</reference>
<accession>A0A8S1RRY3</accession>
<evidence type="ECO:0000313" key="3">
    <source>
        <dbReference type="EMBL" id="CAD8131631.1"/>
    </source>
</evidence>
<feature type="transmembrane region" description="Helical" evidence="2">
    <location>
        <begin position="50"/>
        <end position="79"/>
    </location>
</feature>
<proteinExistence type="predicted"/>
<feature type="transmembrane region" description="Helical" evidence="2">
    <location>
        <begin position="153"/>
        <end position="173"/>
    </location>
</feature>
<organism evidence="3 4">
    <name type="scientific">Paramecium octaurelia</name>
    <dbReference type="NCBI Taxonomy" id="43137"/>
    <lineage>
        <taxon>Eukaryota</taxon>
        <taxon>Sar</taxon>
        <taxon>Alveolata</taxon>
        <taxon>Ciliophora</taxon>
        <taxon>Intramacronucleata</taxon>
        <taxon>Oligohymenophorea</taxon>
        <taxon>Peniculida</taxon>
        <taxon>Parameciidae</taxon>
        <taxon>Paramecium</taxon>
    </lineage>
</organism>
<name>A0A8S1RRY3_PAROT</name>
<sequence length="280" mass="32967">MNQFNLNNLFAFWQSTPIVNKLFIIIAAIFLIVDLFIGDQLKFQPISLQYVWIWQLITSVFVQGPFFSFLFNLCCLPVLNNAERRVGSILYLLEFIIKNSIGMAFIFLLAKLYCLLVNYDKEMMYSNHFGFWNIAVYFITANALKKPNEITEVLFFPFVMKVRYYLICLLLFLQLFNQTRFTVLFFAEIALLEFIIYKGPLFRLPKRFIESLEKKAILQKYISRQDFIPIDQAQDLVFSGTQKIEFQIENFHKDMELSPAGQMSSSQEKVPTEEESMQIK</sequence>
<dbReference type="OrthoDB" id="301785at2759"/>
<comment type="caution">
    <text evidence="3">The sequence shown here is derived from an EMBL/GenBank/DDBJ whole genome shotgun (WGS) entry which is preliminary data.</text>
</comment>
<dbReference type="EMBL" id="CAJJDP010000001">
    <property type="protein sequence ID" value="CAD8131631.1"/>
    <property type="molecule type" value="Genomic_DNA"/>
</dbReference>
<evidence type="ECO:0000256" key="2">
    <source>
        <dbReference type="SAM" id="Phobius"/>
    </source>
</evidence>
<gene>
    <name evidence="3" type="ORF">POCTA_138.1.T0030022</name>
</gene>
<keyword evidence="4" id="KW-1185">Reference proteome</keyword>
<feature type="transmembrane region" description="Helical" evidence="2">
    <location>
        <begin position="125"/>
        <end position="144"/>
    </location>
</feature>
<evidence type="ECO:0000256" key="1">
    <source>
        <dbReference type="SAM" id="MobiDB-lite"/>
    </source>
</evidence>
<protein>
    <recommendedName>
        <fullName evidence="5">Transmembrane protein</fullName>
    </recommendedName>
</protein>
<feature type="region of interest" description="Disordered" evidence="1">
    <location>
        <begin position="259"/>
        <end position="280"/>
    </location>
</feature>
<keyword evidence="2" id="KW-0472">Membrane</keyword>
<feature type="transmembrane region" description="Helical" evidence="2">
    <location>
        <begin position="91"/>
        <end position="113"/>
    </location>
</feature>
<keyword evidence="2" id="KW-1133">Transmembrane helix</keyword>
<evidence type="ECO:0000313" key="4">
    <source>
        <dbReference type="Proteomes" id="UP000683925"/>
    </source>
</evidence>
<evidence type="ECO:0008006" key="5">
    <source>
        <dbReference type="Google" id="ProtNLM"/>
    </source>
</evidence>
<keyword evidence="2" id="KW-0812">Transmembrane</keyword>